<dbReference type="RefSeq" id="WP_338599144.1">
    <property type="nucleotide sequence ID" value="NZ_CP146016.1"/>
</dbReference>
<accession>A0AAX4L0H2</accession>
<dbReference type="Proteomes" id="UP001432202">
    <property type="component" value="Chromosome"/>
</dbReference>
<evidence type="ECO:0000313" key="2">
    <source>
        <dbReference type="Proteomes" id="UP001432202"/>
    </source>
</evidence>
<proteinExistence type="predicted"/>
<gene>
    <name evidence="1" type="ORF">V6M85_09355</name>
</gene>
<organism evidence="1 2">
    <name type="scientific">Sulfolobus tengchongensis</name>
    <dbReference type="NCBI Taxonomy" id="207809"/>
    <lineage>
        <taxon>Archaea</taxon>
        <taxon>Thermoproteota</taxon>
        <taxon>Thermoprotei</taxon>
        <taxon>Sulfolobales</taxon>
        <taxon>Sulfolobaceae</taxon>
        <taxon>Sulfolobus</taxon>
    </lineage>
</organism>
<keyword evidence="2" id="KW-1185">Reference proteome</keyword>
<evidence type="ECO:0008006" key="3">
    <source>
        <dbReference type="Google" id="ProtNLM"/>
    </source>
</evidence>
<protein>
    <recommendedName>
        <fullName evidence="3">Methyltransferase</fullName>
    </recommendedName>
</protein>
<evidence type="ECO:0000313" key="1">
    <source>
        <dbReference type="EMBL" id="WWQ59681.1"/>
    </source>
</evidence>
<reference evidence="1 2" key="1">
    <citation type="submission" date="2024-02" db="EMBL/GenBank/DDBJ databases">
        <title>STSV induces naive adaptation in Sulfolobus.</title>
        <authorList>
            <person name="Xiang X."/>
            <person name="Song M."/>
        </authorList>
    </citation>
    <scope>NUCLEOTIDE SEQUENCE [LARGE SCALE GENOMIC DNA]</scope>
    <source>
        <strain evidence="1 2">RT2</strain>
    </source>
</reference>
<sequence>MPIKGRRKFKVEFDDYILTSINGELSLTNQVGSTVDLSKLDIGEIIAEKIKEDPYFYYKVIPLSKYFDIITYNLIDSVIEVGGFYGDLLEACYLKDKKSNGDDYKYLSYAFSKISFSNMKIYDPIADEAIQILVEKYGWDFIKIYEDLTSLFKVSKEKAYNKVIESLSESKELDTFKVYIIYVHDKSKAKEILDETVVAPNLNYDFKYVIPRWGLLRIDDNIINLFNELGVKIHKDALKFNETKIFLEKINREKIKYIE</sequence>
<dbReference type="AlphaFoldDB" id="A0AAX4L0H2"/>
<name>A0AAX4L0H2_9CREN</name>
<dbReference type="EMBL" id="CP146016">
    <property type="protein sequence ID" value="WWQ59681.1"/>
    <property type="molecule type" value="Genomic_DNA"/>
</dbReference>
<dbReference type="GeneID" id="89336974"/>